<dbReference type="InterPro" id="IPR045078">
    <property type="entry name" value="TST/MPST-like"/>
</dbReference>
<keyword evidence="5" id="KW-1185">Reference proteome</keyword>
<keyword evidence="2" id="KW-0677">Repeat</keyword>
<protein>
    <submittedName>
        <fullName evidence="4">Cystathionine gamma-synthase</fullName>
        <ecNumber evidence="4">2.8.1.-</ecNumber>
    </submittedName>
</protein>
<dbReference type="EC" id="2.8.1.-" evidence="4"/>
<proteinExistence type="predicted"/>
<keyword evidence="1 4" id="KW-0808">Transferase</keyword>
<dbReference type="AlphaFoldDB" id="A0ABD3C6T6"/>
<evidence type="ECO:0000256" key="1">
    <source>
        <dbReference type="ARBA" id="ARBA00022679"/>
    </source>
</evidence>
<reference evidence="5" key="1">
    <citation type="journal article" date="2024" name="IScience">
        <title>Strigolactones Initiate the Formation of Haustorium-like Structures in Castilleja.</title>
        <authorList>
            <person name="Buerger M."/>
            <person name="Peterson D."/>
            <person name="Chory J."/>
        </authorList>
    </citation>
    <scope>NUCLEOTIDE SEQUENCE [LARGE SCALE GENOMIC DNA]</scope>
</reference>
<name>A0ABD3C6T6_9LAMI</name>
<evidence type="ECO:0000259" key="3">
    <source>
        <dbReference type="PROSITE" id="PS50206"/>
    </source>
</evidence>
<accession>A0ABD3C6T6</accession>
<dbReference type="InterPro" id="IPR036873">
    <property type="entry name" value="Rhodanese-like_dom_sf"/>
</dbReference>
<evidence type="ECO:0000313" key="5">
    <source>
        <dbReference type="Proteomes" id="UP001632038"/>
    </source>
</evidence>
<dbReference type="SUPFAM" id="SSF52821">
    <property type="entry name" value="Rhodanese/Cell cycle control phosphatase"/>
    <property type="match status" value="1"/>
</dbReference>
<dbReference type="Proteomes" id="UP001632038">
    <property type="component" value="Unassembled WGS sequence"/>
</dbReference>
<dbReference type="Gene3D" id="3.40.250.10">
    <property type="entry name" value="Rhodanese-like domain"/>
    <property type="match status" value="1"/>
</dbReference>
<gene>
    <name evidence="4" type="primary">STR2</name>
    <name evidence="4" type="ORF">CASFOL_030947</name>
</gene>
<dbReference type="InterPro" id="IPR001763">
    <property type="entry name" value="Rhodanese-like_dom"/>
</dbReference>
<dbReference type="GO" id="GO:0016740">
    <property type="term" value="F:transferase activity"/>
    <property type="evidence" value="ECO:0007669"/>
    <property type="project" value="UniProtKB-KW"/>
</dbReference>
<organism evidence="4 5">
    <name type="scientific">Castilleja foliolosa</name>
    <dbReference type="NCBI Taxonomy" id="1961234"/>
    <lineage>
        <taxon>Eukaryota</taxon>
        <taxon>Viridiplantae</taxon>
        <taxon>Streptophyta</taxon>
        <taxon>Embryophyta</taxon>
        <taxon>Tracheophyta</taxon>
        <taxon>Spermatophyta</taxon>
        <taxon>Magnoliopsida</taxon>
        <taxon>eudicotyledons</taxon>
        <taxon>Gunneridae</taxon>
        <taxon>Pentapetalae</taxon>
        <taxon>asterids</taxon>
        <taxon>lamiids</taxon>
        <taxon>Lamiales</taxon>
        <taxon>Orobanchaceae</taxon>
        <taxon>Pedicularideae</taxon>
        <taxon>Castillejinae</taxon>
        <taxon>Castilleja</taxon>
    </lineage>
</organism>
<evidence type="ECO:0000313" key="4">
    <source>
        <dbReference type="EMBL" id="KAL3625493.1"/>
    </source>
</evidence>
<dbReference type="PANTHER" id="PTHR11364">
    <property type="entry name" value="THIOSULFATE SULFERTANSFERASE"/>
    <property type="match status" value="1"/>
</dbReference>
<dbReference type="PROSITE" id="PS50206">
    <property type="entry name" value="RHODANESE_3"/>
    <property type="match status" value="1"/>
</dbReference>
<dbReference type="EMBL" id="JAVIJP010000052">
    <property type="protein sequence ID" value="KAL3625493.1"/>
    <property type="molecule type" value="Genomic_DNA"/>
</dbReference>
<evidence type="ECO:0000256" key="2">
    <source>
        <dbReference type="ARBA" id="ARBA00022737"/>
    </source>
</evidence>
<dbReference type="PANTHER" id="PTHR11364:SF27">
    <property type="entry name" value="SULFURTRANSFERASE"/>
    <property type="match status" value="1"/>
</dbReference>
<sequence>MLPSEEVFAAAISVLSFENNDCIVVYDGKGIFSVALIGMIRVFEHDKIRIFDRGLPRWRASGFDIK</sequence>
<feature type="domain" description="Rhodanese" evidence="3">
    <location>
        <begin position="3"/>
        <end position="66"/>
    </location>
</feature>
<comment type="caution">
    <text evidence="4">The sequence shown here is derived from an EMBL/GenBank/DDBJ whole genome shotgun (WGS) entry which is preliminary data.</text>
</comment>